<evidence type="ECO:0000313" key="2">
    <source>
        <dbReference type="Proteomes" id="UP000251211"/>
    </source>
</evidence>
<organism evidence="1 2">
    <name type="scientific">Rhodococcus wratislaviensis</name>
    <name type="common">Tsukamurella wratislaviensis</name>
    <dbReference type="NCBI Taxonomy" id="44752"/>
    <lineage>
        <taxon>Bacteria</taxon>
        <taxon>Bacillati</taxon>
        <taxon>Actinomycetota</taxon>
        <taxon>Actinomycetes</taxon>
        <taxon>Mycobacteriales</taxon>
        <taxon>Nocardiaceae</taxon>
        <taxon>Rhodococcus</taxon>
    </lineage>
</organism>
<reference evidence="1 2" key="1">
    <citation type="submission" date="2018-06" db="EMBL/GenBank/DDBJ databases">
        <authorList>
            <consortium name="Pathogen Informatics"/>
            <person name="Doyle S."/>
        </authorList>
    </citation>
    <scope>NUCLEOTIDE SEQUENCE [LARGE SCALE GENOMIC DNA]</scope>
    <source>
        <strain evidence="1 2">NCTC13229</strain>
    </source>
</reference>
<comment type="caution">
    <text evidence="1">The sequence shown here is derived from an EMBL/GenBank/DDBJ whole genome shotgun (WGS) entry which is preliminary data.</text>
</comment>
<proteinExistence type="predicted"/>
<gene>
    <name evidence="1" type="ORF">NCTC13229_00686</name>
</gene>
<protein>
    <submittedName>
        <fullName evidence="1">Uncharacterized protein</fullName>
    </submittedName>
</protein>
<accession>A0AB38F773</accession>
<dbReference type="AlphaFoldDB" id="A0AB38F773"/>
<evidence type="ECO:0000313" key="1">
    <source>
        <dbReference type="EMBL" id="SPZ35271.1"/>
    </source>
</evidence>
<dbReference type="Proteomes" id="UP000251211">
    <property type="component" value="Unassembled WGS sequence"/>
</dbReference>
<name>A0AB38F773_RHOWR</name>
<dbReference type="EMBL" id="UAUI01000001">
    <property type="protein sequence ID" value="SPZ35271.1"/>
    <property type="molecule type" value="Genomic_DNA"/>
</dbReference>
<sequence length="350" mass="39117">MTRVQPPAQVVAFEPSLGRDARIGSWEDLAKGTFRVSVEKLEAREFESAATLVEISVLEAEELRDVYERWPTTVVEWIKSRGVLSRDVDRELERLTGLIGETAMDGIAAEWPQFFRAVDCAAELCRSRDSGAVNAIETARVIWLGIHDRAVDRLSGLIDIAVRMVGESSLGDLWNFLMDEWYPVHARYSLSHQAWSESAHQLMIAIVDGFHAHLAGASRQGDIELIEEEDRIGFRFAPCGSGGRSVDRSITDGSPLAGPPYDFAVTTEPHDWAWNTRGICSYCVHCCLLNELIPIDRLGYPTRVIDPPTWPNDGSSVNACTWWVYKHPSLVPDSVYLRVGRSPVVRPDPE</sequence>
<dbReference type="RefSeq" id="WP_112298505.1">
    <property type="nucleotide sequence ID" value="NZ_QTTP01000001.1"/>
</dbReference>